<dbReference type="GO" id="GO:0000155">
    <property type="term" value="F:phosphorelay sensor kinase activity"/>
    <property type="evidence" value="ECO:0007669"/>
    <property type="project" value="InterPro"/>
</dbReference>
<keyword evidence="5" id="KW-0808">Transferase</keyword>
<comment type="caution">
    <text evidence="14">The sequence shown here is derived from an EMBL/GenBank/DDBJ whole genome shotgun (WGS) entry which is preliminary data.</text>
</comment>
<dbReference type="SUPFAM" id="SSF47384">
    <property type="entry name" value="Homodimeric domain of signal transducing histidine kinase"/>
    <property type="match status" value="1"/>
</dbReference>
<comment type="subcellular location">
    <subcellularLocation>
        <location evidence="2">Membrane</location>
    </subcellularLocation>
</comment>
<dbReference type="Gene3D" id="3.30.565.10">
    <property type="entry name" value="Histidine kinase-like ATPase, C-terminal domain"/>
    <property type="match status" value="1"/>
</dbReference>
<evidence type="ECO:0000256" key="10">
    <source>
        <dbReference type="ARBA" id="ARBA00023136"/>
    </source>
</evidence>
<dbReference type="SUPFAM" id="SSF55874">
    <property type="entry name" value="ATPase domain of HSP90 chaperone/DNA topoisomerase II/histidine kinase"/>
    <property type="match status" value="1"/>
</dbReference>
<dbReference type="InterPro" id="IPR003660">
    <property type="entry name" value="HAMP_dom"/>
</dbReference>
<evidence type="ECO:0000259" key="12">
    <source>
        <dbReference type="PROSITE" id="PS50109"/>
    </source>
</evidence>
<dbReference type="CDD" id="cd00075">
    <property type="entry name" value="HATPase"/>
    <property type="match status" value="1"/>
</dbReference>
<keyword evidence="6 11" id="KW-0812">Transmembrane</keyword>
<evidence type="ECO:0000259" key="13">
    <source>
        <dbReference type="PROSITE" id="PS50885"/>
    </source>
</evidence>
<evidence type="ECO:0000256" key="6">
    <source>
        <dbReference type="ARBA" id="ARBA00022692"/>
    </source>
</evidence>
<dbReference type="Gene3D" id="6.10.340.10">
    <property type="match status" value="1"/>
</dbReference>
<keyword evidence="10 11" id="KW-0472">Membrane</keyword>
<evidence type="ECO:0000313" key="15">
    <source>
        <dbReference type="Proteomes" id="UP000562395"/>
    </source>
</evidence>
<evidence type="ECO:0000256" key="4">
    <source>
        <dbReference type="ARBA" id="ARBA00022553"/>
    </source>
</evidence>
<evidence type="ECO:0000256" key="11">
    <source>
        <dbReference type="SAM" id="Phobius"/>
    </source>
</evidence>
<comment type="catalytic activity">
    <reaction evidence="1">
        <text>ATP + protein L-histidine = ADP + protein N-phospho-L-histidine.</text>
        <dbReference type="EC" id="2.7.13.3"/>
    </reaction>
</comment>
<dbReference type="GO" id="GO:0005886">
    <property type="term" value="C:plasma membrane"/>
    <property type="evidence" value="ECO:0007669"/>
    <property type="project" value="TreeGrafter"/>
</dbReference>
<dbReference type="Pfam" id="PF02518">
    <property type="entry name" value="HATPase_c"/>
    <property type="match status" value="1"/>
</dbReference>
<dbReference type="InterPro" id="IPR004358">
    <property type="entry name" value="Sig_transdc_His_kin-like_C"/>
</dbReference>
<evidence type="ECO:0000256" key="8">
    <source>
        <dbReference type="ARBA" id="ARBA00022989"/>
    </source>
</evidence>
<feature type="domain" description="Histidine kinase" evidence="12">
    <location>
        <begin position="236"/>
        <end position="447"/>
    </location>
</feature>
<keyword evidence="8 11" id="KW-1133">Transmembrane helix</keyword>
<keyword evidence="9" id="KW-0902">Two-component regulatory system</keyword>
<dbReference type="SMART" id="SM00304">
    <property type="entry name" value="HAMP"/>
    <property type="match status" value="1"/>
</dbReference>
<organism evidence="14 15">
    <name type="scientific">Novosphingobium hassiacum</name>
    <dbReference type="NCBI Taxonomy" id="173676"/>
    <lineage>
        <taxon>Bacteria</taxon>
        <taxon>Pseudomonadati</taxon>
        <taxon>Pseudomonadota</taxon>
        <taxon>Alphaproteobacteria</taxon>
        <taxon>Sphingomonadales</taxon>
        <taxon>Sphingomonadaceae</taxon>
        <taxon>Novosphingobium</taxon>
    </lineage>
</organism>
<keyword evidence="7 14" id="KW-0418">Kinase</keyword>
<name>A0A7W5ZUR9_9SPHN</name>
<dbReference type="AlphaFoldDB" id="A0A7W5ZUR9"/>
<dbReference type="PANTHER" id="PTHR45436:SF8">
    <property type="entry name" value="HISTIDINE KINASE"/>
    <property type="match status" value="1"/>
</dbReference>
<dbReference type="InterPro" id="IPR050428">
    <property type="entry name" value="TCS_sensor_his_kinase"/>
</dbReference>
<protein>
    <recommendedName>
        <fullName evidence="3">histidine kinase</fullName>
        <ecNumber evidence="3">2.7.13.3</ecNumber>
    </recommendedName>
</protein>
<dbReference type="RefSeq" id="WP_183611014.1">
    <property type="nucleotide sequence ID" value="NZ_JACICY010000001.1"/>
</dbReference>
<dbReference type="Gene3D" id="1.10.287.130">
    <property type="match status" value="1"/>
</dbReference>
<dbReference type="PROSITE" id="PS50109">
    <property type="entry name" value="HIS_KIN"/>
    <property type="match status" value="1"/>
</dbReference>
<accession>A0A7W5ZUR9</accession>
<evidence type="ECO:0000256" key="1">
    <source>
        <dbReference type="ARBA" id="ARBA00000085"/>
    </source>
</evidence>
<dbReference type="SMART" id="SM00387">
    <property type="entry name" value="HATPase_c"/>
    <property type="match status" value="1"/>
</dbReference>
<dbReference type="CDD" id="cd00082">
    <property type="entry name" value="HisKA"/>
    <property type="match status" value="1"/>
</dbReference>
<dbReference type="InterPro" id="IPR003661">
    <property type="entry name" value="HisK_dim/P_dom"/>
</dbReference>
<evidence type="ECO:0000256" key="5">
    <source>
        <dbReference type="ARBA" id="ARBA00022679"/>
    </source>
</evidence>
<feature type="transmembrane region" description="Helical" evidence="11">
    <location>
        <begin position="154"/>
        <end position="172"/>
    </location>
</feature>
<evidence type="ECO:0000256" key="7">
    <source>
        <dbReference type="ARBA" id="ARBA00022777"/>
    </source>
</evidence>
<dbReference type="InterPro" id="IPR036097">
    <property type="entry name" value="HisK_dim/P_sf"/>
</dbReference>
<keyword evidence="4" id="KW-0597">Phosphoprotein</keyword>
<feature type="domain" description="HAMP" evidence="13">
    <location>
        <begin position="175"/>
        <end position="228"/>
    </location>
</feature>
<dbReference type="EMBL" id="JACICY010000001">
    <property type="protein sequence ID" value="MBB3858794.1"/>
    <property type="molecule type" value="Genomic_DNA"/>
</dbReference>
<dbReference type="PROSITE" id="PS50885">
    <property type="entry name" value="HAMP"/>
    <property type="match status" value="1"/>
</dbReference>
<sequence length="447" mass="46996">MNPRSTTLRIAALVFLLQVVSAAVLLFGLGAIIRQQSRAQALDFAETLRDDLLALPEQGGTPALARAIEQRLTREATRGEVIALVDPSGRVIVGNVAVMPPKRSAQQISDIRRTGHAEPEAALLLPTSLPNGDTLFAGTVVESDRQFIALVERATLATLAMSLLLAALAAFVSTRQIVHRLQSTITTLGGVGEGDLTRRVPPDASGDAFARLGDEVNHALDRVATLNAELKIATDLLAHDLKSPLTRLTSALDRAAAQVEEPAALAAIDTAHAEGARVLAIIDTALGISRAQAGFGRDSFAPADLAAMLETIAEIYAPLIEDEDRSLVVEAPASLIAPIHRQLMDQAIGNLLDNTIKYGSGTISLALEKSDGEVRISVADEGPGIPLDQREKALSRFGRLDDARGGWGAGLGLALVQAVAHLHGGTVDLAEGADGRGLKVTLRLILP</sequence>
<dbReference type="PRINTS" id="PR00344">
    <property type="entry name" value="BCTRLSENSOR"/>
</dbReference>
<evidence type="ECO:0000256" key="3">
    <source>
        <dbReference type="ARBA" id="ARBA00012438"/>
    </source>
</evidence>
<evidence type="ECO:0000256" key="2">
    <source>
        <dbReference type="ARBA" id="ARBA00004370"/>
    </source>
</evidence>
<dbReference type="InterPro" id="IPR003594">
    <property type="entry name" value="HATPase_dom"/>
</dbReference>
<dbReference type="PANTHER" id="PTHR45436">
    <property type="entry name" value="SENSOR HISTIDINE KINASE YKOH"/>
    <property type="match status" value="1"/>
</dbReference>
<evidence type="ECO:0000256" key="9">
    <source>
        <dbReference type="ARBA" id="ARBA00023012"/>
    </source>
</evidence>
<dbReference type="EC" id="2.7.13.3" evidence="3"/>
<reference evidence="14 15" key="1">
    <citation type="submission" date="2020-08" db="EMBL/GenBank/DDBJ databases">
        <title>Genomic Encyclopedia of Type Strains, Phase IV (KMG-IV): sequencing the most valuable type-strain genomes for metagenomic binning, comparative biology and taxonomic classification.</title>
        <authorList>
            <person name="Goeker M."/>
        </authorList>
    </citation>
    <scope>NUCLEOTIDE SEQUENCE [LARGE SCALE GENOMIC DNA]</scope>
    <source>
        <strain evidence="14 15">DSM 14552</strain>
    </source>
</reference>
<gene>
    <name evidence="14" type="ORF">GGQ88_000034</name>
</gene>
<proteinExistence type="predicted"/>
<keyword evidence="15" id="KW-1185">Reference proteome</keyword>
<dbReference type="InterPro" id="IPR005467">
    <property type="entry name" value="His_kinase_dom"/>
</dbReference>
<dbReference type="Proteomes" id="UP000562395">
    <property type="component" value="Unassembled WGS sequence"/>
</dbReference>
<evidence type="ECO:0000313" key="14">
    <source>
        <dbReference type="EMBL" id="MBB3858794.1"/>
    </source>
</evidence>
<dbReference type="InterPro" id="IPR036890">
    <property type="entry name" value="HATPase_C_sf"/>
</dbReference>
<feature type="transmembrane region" description="Helical" evidence="11">
    <location>
        <begin position="12"/>
        <end position="33"/>
    </location>
</feature>